<reference evidence="1" key="1">
    <citation type="submission" date="2020-03" db="EMBL/GenBank/DDBJ databases">
        <authorList>
            <person name="Weist P."/>
        </authorList>
    </citation>
    <scope>NUCLEOTIDE SEQUENCE</scope>
</reference>
<protein>
    <submittedName>
        <fullName evidence="1">Uncharacterized protein</fullName>
    </submittedName>
</protein>
<accession>A0A9N7UWQ7</accession>
<organism evidence="1 2">
    <name type="scientific">Pleuronectes platessa</name>
    <name type="common">European plaice</name>
    <dbReference type="NCBI Taxonomy" id="8262"/>
    <lineage>
        <taxon>Eukaryota</taxon>
        <taxon>Metazoa</taxon>
        <taxon>Chordata</taxon>
        <taxon>Craniata</taxon>
        <taxon>Vertebrata</taxon>
        <taxon>Euteleostomi</taxon>
        <taxon>Actinopterygii</taxon>
        <taxon>Neopterygii</taxon>
        <taxon>Teleostei</taxon>
        <taxon>Neoteleostei</taxon>
        <taxon>Acanthomorphata</taxon>
        <taxon>Carangaria</taxon>
        <taxon>Pleuronectiformes</taxon>
        <taxon>Pleuronectoidei</taxon>
        <taxon>Pleuronectidae</taxon>
        <taxon>Pleuronectes</taxon>
    </lineage>
</organism>
<gene>
    <name evidence="1" type="ORF">PLEPLA_LOCUS25941</name>
</gene>
<proteinExistence type="predicted"/>
<comment type="caution">
    <text evidence="1">The sequence shown here is derived from an EMBL/GenBank/DDBJ whole genome shotgun (WGS) entry which is preliminary data.</text>
</comment>
<sequence length="107" mass="12411">MREKSSSLKEERRGKKGQEEELYKRLMWTESPDALFQPTEAATTFSYFQRPRREFDPLFRCAETKENTCALVWDYLLQSAVHHVERLVTSSGTCSTAGRKDEDASDL</sequence>
<dbReference type="Proteomes" id="UP001153269">
    <property type="component" value="Unassembled WGS sequence"/>
</dbReference>
<evidence type="ECO:0000313" key="2">
    <source>
        <dbReference type="Proteomes" id="UP001153269"/>
    </source>
</evidence>
<dbReference type="AlphaFoldDB" id="A0A9N7UWQ7"/>
<keyword evidence="2" id="KW-1185">Reference proteome</keyword>
<name>A0A9N7UWQ7_PLEPL</name>
<dbReference type="EMBL" id="CADEAL010002090">
    <property type="protein sequence ID" value="CAB1437963.1"/>
    <property type="molecule type" value="Genomic_DNA"/>
</dbReference>
<evidence type="ECO:0000313" key="1">
    <source>
        <dbReference type="EMBL" id="CAB1437963.1"/>
    </source>
</evidence>